<evidence type="ECO:0000313" key="3">
    <source>
        <dbReference type="Proteomes" id="UP000186607"/>
    </source>
</evidence>
<dbReference type="Pfam" id="PF12728">
    <property type="entry name" value="HTH_17"/>
    <property type="match status" value="1"/>
</dbReference>
<proteinExistence type="predicted"/>
<dbReference type="Proteomes" id="UP000186607">
    <property type="component" value="Unassembled WGS sequence"/>
</dbReference>
<reference evidence="2 3" key="1">
    <citation type="submission" date="2017-01" db="EMBL/GenBank/DDBJ databases">
        <title>Genome Analysis of Deinococcus marmoris KOPRI26562.</title>
        <authorList>
            <person name="Kim J.H."/>
            <person name="Oh H.-M."/>
        </authorList>
    </citation>
    <scope>NUCLEOTIDE SEQUENCE [LARGE SCALE GENOMIC DNA]</scope>
    <source>
        <strain evidence="2 3">KOPRI26562</strain>
    </source>
</reference>
<name>A0A1U7NWP6_9DEIO</name>
<dbReference type="STRING" id="249408.BOO71_0009193"/>
<evidence type="ECO:0000313" key="2">
    <source>
        <dbReference type="EMBL" id="OLV17327.1"/>
    </source>
</evidence>
<comment type="caution">
    <text evidence="2">The sequence shown here is derived from an EMBL/GenBank/DDBJ whole genome shotgun (WGS) entry which is preliminary data.</text>
</comment>
<protein>
    <submittedName>
        <fullName evidence="2">Excisionase</fullName>
    </submittedName>
</protein>
<accession>A0A1U7NWP6</accession>
<feature type="domain" description="Helix-turn-helix" evidence="1">
    <location>
        <begin position="74"/>
        <end position="123"/>
    </location>
</feature>
<dbReference type="InterPro" id="IPR010093">
    <property type="entry name" value="SinI_DNA-bd"/>
</dbReference>
<dbReference type="InterPro" id="IPR041657">
    <property type="entry name" value="HTH_17"/>
</dbReference>
<dbReference type="OrthoDB" id="72351at2"/>
<sequence length="145" mass="15944">MTASFIATPQDQEQLQQMADGLAQVPTDAPVYLQLPGQADPLQVSPLLASVLRASVRELLDGHVISLVVADQDLSTIEAAKLLGMSRPFLVSRFLETGELPFHKVGSHRRIPLKAVLAFRDERAQRLAIADELTREAQEMGLYDL</sequence>
<gene>
    <name evidence="2" type="ORF">BOO71_0009193</name>
</gene>
<keyword evidence="3" id="KW-1185">Reference proteome</keyword>
<evidence type="ECO:0000259" key="1">
    <source>
        <dbReference type="Pfam" id="PF12728"/>
    </source>
</evidence>
<dbReference type="GO" id="GO:0003677">
    <property type="term" value="F:DNA binding"/>
    <property type="evidence" value="ECO:0007669"/>
    <property type="project" value="InterPro"/>
</dbReference>
<dbReference type="NCBIfam" id="TIGR01764">
    <property type="entry name" value="excise"/>
    <property type="match status" value="1"/>
</dbReference>
<dbReference type="EMBL" id="MSTI01000105">
    <property type="protein sequence ID" value="OLV17327.1"/>
    <property type="molecule type" value="Genomic_DNA"/>
</dbReference>
<organism evidence="2 3">
    <name type="scientific">Deinococcus marmoris</name>
    <dbReference type="NCBI Taxonomy" id="249408"/>
    <lineage>
        <taxon>Bacteria</taxon>
        <taxon>Thermotogati</taxon>
        <taxon>Deinococcota</taxon>
        <taxon>Deinococci</taxon>
        <taxon>Deinococcales</taxon>
        <taxon>Deinococcaceae</taxon>
        <taxon>Deinococcus</taxon>
    </lineage>
</organism>
<dbReference type="RefSeq" id="WP_083653502.1">
    <property type="nucleotide sequence ID" value="NZ_MSTI01000105.1"/>
</dbReference>
<dbReference type="AlphaFoldDB" id="A0A1U7NWP6"/>